<proteinExistence type="predicted"/>
<feature type="domain" description="Glycosyltransferase 2-like" evidence="1">
    <location>
        <begin position="30"/>
        <end position="134"/>
    </location>
</feature>
<dbReference type="InterPro" id="IPR001173">
    <property type="entry name" value="Glyco_trans_2-like"/>
</dbReference>
<dbReference type="Proteomes" id="UP000179145">
    <property type="component" value="Chromosome"/>
</dbReference>
<keyword evidence="2" id="KW-0808">Transferase</keyword>
<keyword evidence="3" id="KW-1185">Reference proteome</keyword>
<organism evidence="2 3">
    <name type="scientific">Kozakia baliensis</name>
    <dbReference type="NCBI Taxonomy" id="153496"/>
    <lineage>
        <taxon>Bacteria</taxon>
        <taxon>Pseudomonadati</taxon>
        <taxon>Pseudomonadota</taxon>
        <taxon>Alphaproteobacteria</taxon>
        <taxon>Acetobacterales</taxon>
        <taxon>Acetobacteraceae</taxon>
        <taxon>Kozakia</taxon>
    </lineage>
</organism>
<name>A0A1D8UQ15_9PROT</name>
<dbReference type="Pfam" id="PF00535">
    <property type="entry name" value="Glycos_transf_2"/>
    <property type="match status" value="1"/>
</dbReference>
<dbReference type="GO" id="GO:0016740">
    <property type="term" value="F:transferase activity"/>
    <property type="evidence" value="ECO:0007669"/>
    <property type="project" value="UniProtKB-KW"/>
</dbReference>
<dbReference type="InterPro" id="IPR029044">
    <property type="entry name" value="Nucleotide-diphossugar_trans"/>
</dbReference>
<accession>A0A1D8UQ15</accession>
<dbReference type="SUPFAM" id="SSF53448">
    <property type="entry name" value="Nucleotide-diphospho-sugar transferases"/>
    <property type="match status" value="1"/>
</dbReference>
<evidence type="ECO:0000313" key="2">
    <source>
        <dbReference type="EMBL" id="AOX15775.1"/>
    </source>
</evidence>
<dbReference type="eggNOG" id="COG0463">
    <property type="taxonomic scope" value="Bacteria"/>
</dbReference>
<dbReference type="EMBL" id="CP014674">
    <property type="protein sequence ID" value="AOX15775.1"/>
    <property type="molecule type" value="Genomic_DNA"/>
</dbReference>
<dbReference type="RefSeq" id="WP_083278241.1">
    <property type="nucleotide sequence ID" value="NZ_BJVW01000007.1"/>
</dbReference>
<evidence type="ECO:0000313" key="3">
    <source>
        <dbReference type="Proteomes" id="UP000179145"/>
    </source>
</evidence>
<dbReference type="KEGG" id="kba:A0U89_00025"/>
<dbReference type="AlphaFoldDB" id="A0A1D8UQ15"/>
<sequence length="334" mass="37821">MAQKELPSWRFRMVGGTELQGERAPLPVCILLSVYNGEAYLNAQLDSFLAQTHSNWIVYWRDDGSSDASRAIMLSFQANRGLGRCVEVLSDTERLGVAASYAHLLAAVPENRMVAYADQDDVWLPEKLAWGVQALAGSQTTPMLYCARQYLTDAALAVKSQSEKLRRSPNFASALTQNIATGHTLLLNPEAARLLRSAPIPKAVLHDWWSYLLVTGVGGRVIFDERCVSYYRQHGHNTVGVQRSHVRRALAALRRGPRLFMNIFATNVASLMEISDRLTPESRNLLLALQHVLQRGTLARIRLLRGRRDLVRQTRHETWLFRLWFLLYASRQPR</sequence>
<reference evidence="2 3" key="1">
    <citation type="journal article" date="2016" name="Microb. Cell Fact.">
        <title>Dissection of exopolysaccharide biosynthesis in Kozakia baliensis.</title>
        <authorList>
            <person name="Brandt J.U."/>
            <person name="Jakob F."/>
            <person name="Behr J."/>
            <person name="Geissler A.J."/>
            <person name="Vogel R.F."/>
        </authorList>
    </citation>
    <scope>NUCLEOTIDE SEQUENCE [LARGE SCALE GENOMIC DNA]</scope>
    <source>
        <strain evidence="2 3">DSM 14400</strain>
    </source>
</reference>
<gene>
    <name evidence="2" type="ORF">A0U89_00025</name>
</gene>
<dbReference type="STRING" id="153496.A0U89_00025"/>
<dbReference type="Gene3D" id="3.90.550.10">
    <property type="entry name" value="Spore Coat Polysaccharide Biosynthesis Protein SpsA, Chain A"/>
    <property type="match status" value="1"/>
</dbReference>
<protein>
    <submittedName>
        <fullName evidence="2">Glycosyl transferase</fullName>
    </submittedName>
</protein>
<evidence type="ECO:0000259" key="1">
    <source>
        <dbReference type="Pfam" id="PF00535"/>
    </source>
</evidence>